<protein>
    <submittedName>
        <fullName evidence="2">Putative phage integrase</fullName>
    </submittedName>
</protein>
<feature type="non-terminal residue" evidence="2">
    <location>
        <position position="1"/>
    </location>
</feature>
<organism evidence="2 3">
    <name type="scientific">Serratia symbiotica str. Tucson</name>
    <dbReference type="NCBI Taxonomy" id="914128"/>
    <lineage>
        <taxon>Bacteria</taxon>
        <taxon>Pseudomonadati</taxon>
        <taxon>Pseudomonadota</taxon>
        <taxon>Gammaproteobacteria</taxon>
        <taxon>Enterobacterales</taxon>
        <taxon>Yersiniaceae</taxon>
        <taxon>Serratia</taxon>
        <taxon>Serratia symbiotica</taxon>
    </lineage>
</organism>
<reference evidence="3" key="1">
    <citation type="journal article" date="2011" name="Genome Biol. Evol.">
        <title>Massive genomic decay in Serratia symbiotica, a recently evolved symbiont of aphids.</title>
        <authorList>
            <person name="Burke G.R."/>
            <person name="Moran N.A."/>
        </authorList>
    </citation>
    <scope>NUCLEOTIDE SEQUENCE [LARGE SCALE GENOMIC DNA]</scope>
    <source>
        <strain evidence="3">Tucson</strain>
    </source>
</reference>
<evidence type="ECO:0000313" key="3">
    <source>
        <dbReference type="Proteomes" id="UP000013568"/>
    </source>
</evidence>
<gene>
    <name evidence="2" type="ORF">SSYM_2356</name>
</gene>
<feature type="region of interest" description="Disordered" evidence="1">
    <location>
        <begin position="1"/>
        <end position="20"/>
    </location>
</feature>
<name>E9CPB7_9GAMM</name>
<accession>E9CPB7</accession>
<evidence type="ECO:0000256" key="1">
    <source>
        <dbReference type="SAM" id="MobiDB-lite"/>
    </source>
</evidence>
<dbReference type="AlphaFoldDB" id="E9CPB7"/>
<dbReference type="HOGENOM" id="CLU_3427557_0_0_6"/>
<sequence length="20" mass="2389">ERRFGNRRHSGATAAARRYR</sequence>
<evidence type="ECO:0000313" key="2">
    <source>
        <dbReference type="EMBL" id="EFW11323.1"/>
    </source>
</evidence>
<proteinExistence type="predicted"/>
<dbReference type="EMBL" id="GL636126">
    <property type="protein sequence ID" value="EFW11323.1"/>
    <property type="molecule type" value="Genomic_DNA"/>
</dbReference>
<dbReference type="Proteomes" id="UP000013568">
    <property type="component" value="Unassembled WGS sequence"/>
</dbReference>
<keyword evidence="3" id="KW-1185">Reference proteome</keyword>
<feature type="compositionally biased region" description="Basic residues" evidence="1">
    <location>
        <begin position="1"/>
        <end position="10"/>
    </location>
</feature>